<feature type="compositionally biased region" description="Low complexity" evidence="1">
    <location>
        <begin position="267"/>
        <end position="276"/>
    </location>
</feature>
<feature type="region of interest" description="Disordered" evidence="1">
    <location>
        <begin position="104"/>
        <end position="162"/>
    </location>
</feature>
<feature type="compositionally biased region" description="Polar residues" evidence="1">
    <location>
        <begin position="244"/>
        <end position="264"/>
    </location>
</feature>
<feature type="compositionally biased region" description="Basic and acidic residues" evidence="1">
    <location>
        <begin position="185"/>
        <end position="198"/>
    </location>
</feature>
<gene>
    <name evidence="3" type="ORF">GA0070614_4422</name>
</gene>
<name>A0A1C5JDL9_9ACTN</name>
<proteinExistence type="predicted"/>
<evidence type="ECO:0000256" key="2">
    <source>
        <dbReference type="SAM" id="Phobius"/>
    </source>
</evidence>
<dbReference type="OrthoDB" id="3406034at2"/>
<feature type="compositionally biased region" description="Low complexity" evidence="1">
    <location>
        <begin position="140"/>
        <end position="154"/>
    </location>
</feature>
<reference evidence="4" key="1">
    <citation type="submission" date="2016-06" db="EMBL/GenBank/DDBJ databases">
        <authorList>
            <person name="Varghese N."/>
            <person name="Submissions Spin"/>
        </authorList>
    </citation>
    <scope>NUCLEOTIDE SEQUENCE [LARGE SCALE GENOMIC DNA]</scope>
    <source>
        <strain evidence="4">DSM 45161</strain>
    </source>
</reference>
<dbReference type="EMBL" id="LT607753">
    <property type="protein sequence ID" value="SCG68650.1"/>
    <property type="molecule type" value="Genomic_DNA"/>
</dbReference>
<keyword evidence="2" id="KW-0472">Membrane</keyword>
<feature type="compositionally biased region" description="Polar residues" evidence="1">
    <location>
        <begin position="128"/>
        <end position="139"/>
    </location>
</feature>
<evidence type="ECO:0000313" key="4">
    <source>
        <dbReference type="Proteomes" id="UP000198215"/>
    </source>
</evidence>
<feature type="region of interest" description="Disordered" evidence="1">
    <location>
        <begin position="237"/>
        <end position="276"/>
    </location>
</feature>
<keyword evidence="2" id="KW-1133">Transmembrane helix</keyword>
<evidence type="ECO:0000256" key="1">
    <source>
        <dbReference type="SAM" id="MobiDB-lite"/>
    </source>
</evidence>
<dbReference type="RefSeq" id="WP_157745068.1">
    <property type="nucleotide sequence ID" value="NZ_LT607753.1"/>
</dbReference>
<feature type="compositionally biased region" description="Low complexity" evidence="1">
    <location>
        <begin position="104"/>
        <end position="127"/>
    </location>
</feature>
<feature type="region of interest" description="Disordered" evidence="1">
    <location>
        <begin position="184"/>
        <end position="206"/>
    </location>
</feature>
<keyword evidence="2" id="KW-0812">Transmembrane</keyword>
<feature type="transmembrane region" description="Helical" evidence="2">
    <location>
        <begin position="209"/>
        <end position="230"/>
    </location>
</feature>
<protein>
    <submittedName>
        <fullName evidence="3">Uncharacterized protein</fullName>
    </submittedName>
</protein>
<organism evidence="3 4">
    <name type="scientific">Micromonospora coxensis</name>
    <dbReference type="NCBI Taxonomy" id="356852"/>
    <lineage>
        <taxon>Bacteria</taxon>
        <taxon>Bacillati</taxon>
        <taxon>Actinomycetota</taxon>
        <taxon>Actinomycetes</taxon>
        <taxon>Micromonosporales</taxon>
        <taxon>Micromonosporaceae</taxon>
        <taxon>Micromonospora</taxon>
    </lineage>
</organism>
<dbReference type="Proteomes" id="UP000198215">
    <property type="component" value="Chromosome I"/>
</dbReference>
<accession>A0A1C5JDL9</accession>
<keyword evidence="4" id="KW-1185">Reference proteome</keyword>
<dbReference type="AlphaFoldDB" id="A0A1C5JDL9"/>
<sequence length="437" mass="46172">MQQLDPYQFIRTLASSPAGAVWSGTDVHGLPVTVAQLDATVAGHPGWREAFTNAAATVRYERPDAGEVASDFTAPTPWVAYTGDNAAPPARIFQLLGVELTASPAPAEAAGPESAASAATPPAETGPQQDSSAQLDGNASPTSGAPVPVSGVPVSTPPPSVSAPPYAVTMPFTEIPPLMAQPVQHTEDVDTATREPRIKPSPPRQRRTGLWVAVSTLVLALLVGGGYLLAANVLRNDPGPRPTPTNAGGTTSALPSAEATTAQPASPGAEPPRAGAWPAAWPRFQENDGLQTLTGLEGIDFPIKVPQNWQCTPSALTQTSARYYCGLAVAGEPKIGGELIVRDCPLDCTQEQQAAMRKSEEAWNLQWVRSGRYSCYAESSSLEIDGERRYGLVVVAYWRGGTDGKLNRQMVFRMTAPVDGANQLRRVANYLRGTLIF</sequence>
<evidence type="ECO:0000313" key="3">
    <source>
        <dbReference type="EMBL" id="SCG68650.1"/>
    </source>
</evidence>